<accession>E6PXU8</accession>
<sequence>MYDAIVVGAGPAGLSAALILGRCRRKVLICDTGQYRNEQARAIHGFLTQDGVAPAELLRLGRTQLQQYETIEFRTMEVRDISIAADGFSVLFPDESVTSCHKILLATGVVDQLPPLPNIQHYYGRSVFHCPYCDGWEQRDQPIAIYGRGEGGKGLALELTRWSRDLVLCTDGPCELQQHERTRLDRHGIQLREENIVDLEGADGQLRALVFADNTRLSVHSLFFTTVEHQRSYLPRKLGCKFNQHGTVQTGVYESTDVHGLYVAGDASRRVQLAIVAAAEGAEAAFAINTALIREDLERADSTVG</sequence>
<dbReference type="SUPFAM" id="SSF51905">
    <property type="entry name" value="FAD/NAD(P)-binding domain"/>
    <property type="match status" value="1"/>
</dbReference>
<evidence type="ECO:0000313" key="4">
    <source>
        <dbReference type="EMBL" id="CBH99757.1"/>
    </source>
</evidence>
<dbReference type="Pfam" id="PF07992">
    <property type="entry name" value="Pyr_redox_2"/>
    <property type="match status" value="1"/>
</dbReference>
<reference evidence="4" key="1">
    <citation type="submission" date="2009-10" db="EMBL/GenBank/DDBJ databases">
        <title>Diversity of trophic interactions inside an arsenic-rich microbial ecosystem.</title>
        <authorList>
            <person name="Bertin P.N."/>
            <person name="Heinrich-Salmeron A."/>
            <person name="Pelletier E."/>
            <person name="Goulhen-Chollet F."/>
            <person name="Arsene-Ploetze F."/>
            <person name="Gallien S."/>
            <person name="Calteau A."/>
            <person name="Vallenet D."/>
            <person name="Casiot C."/>
            <person name="Chane-Woon-Ming B."/>
            <person name="Giloteaux L."/>
            <person name="Barakat M."/>
            <person name="Bonnefoy V."/>
            <person name="Bruneel O."/>
            <person name="Chandler M."/>
            <person name="Cleiss J."/>
            <person name="Duran R."/>
            <person name="Elbaz-Poulichet F."/>
            <person name="Fonknechten N."/>
            <person name="Lauga B."/>
            <person name="Mornico D."/>
            <person name="Ortet P."/>
            <person name="Schaeffer C."/>
            <person name="Siguier P."/>
            <person name="Alexander Thil Smith A."/>
            <person name="Van Dorsselaer A."/>
            <person name="Weissenbach J."/>
            <person name="Medigue C."/>
            <person name="Le Paslier D."/>
        </authorList>
    </citation>
    <scope>NUCLEOTIDE SEQUENCE</scope>
</reference>
<dbReference type="PRINTS" id="PR00368">
    <property type="entry name" value="FADPNR"/>
</dbReference>
<dbReference type="Gene3D" id="3.50.50.60">
    <property type="entry name" value="FAD/NAD(P)-binding domain"/>
    <property type="match status" value="2"/>
</dbReference>
<name>E6PXU8_9ZZZZ</name>
<dbReference type="PANTHER" id="PTHR48105">
    <property type="entry name" value="THIOREDOXIN REDUCTASE 1-RELATED-RELATED"/>
    <property type="match status" value="1"/>
</dbReference>
<comment type="caution">
    <text evidence="4">The sequence shown here is derived from an EMBL/GenBank/DDBJ whole genome shotgun (WGS) entry which is preliminary data.</text>
</comment>
<dbReference type="AlphaFoldDB" id="E6PXU8"/>
<proteinExistence type="predicted"/>
<keyword evidence="1" id="KW-0285">Flavoprotein</keyword>
<evidence type="ECO:0000259" key="3">
    <source>
        <dbReference type="Pfam" id="PF07992"/>
    </source>
</evidence>
<organism evidence="4">
    <name type="scientific">mine drainage metagenome</name>
    <dbReference type="NCBI Taxonomy" id="410659"/>
    <lineage>
        <taxon>unclassified sequences</taxon>
        <taxon>metagenomes</taxon>
        <taxon>ecological metagenomes</taxon>
    </lineage>
</organism>
<dbReference type="InterPro" id="IPR023753">
    <property type="entry name" value="FAD/NAD-binding_dom"/>
</dbReference>
<keyword evidence="2" id="KW-0560">Oxidoreductase</keyword>
<evidence type="ECO:0000256" key="2">
    <source>
        <dbReference type="ARBA" id="ARBA00023002"/>
    </source>
</evidence>
<gene>
    <name evidence="4" type="ORF">CARN3_0705</name>
</gene>
<feature type="domain" description="FAD/NAD(P)-binding" evidence="3">
    <location>
        <begin position="2"/>
        <end position="281"/>
    </location>
</feature>
<protein>
    <submittedName>
        <fullName evidence="4">FAD-dependent pyridine nucleotide-disulphide oxidoreductase</fullName>
    </submittedName>
</protein>
<dbReference type="GO" id="GO:0016491">
    <property type="term" value="F:oxidoreductase activity"/>
    <property type="evidence" value="ECO:0007669"/>
    <property type="project" value="UniProtKB-KW"/>
</dbReference>
<evidence type="ECO:0000256" key="1">
    <source>
        <dbReference type="ARBA" id="ARBA00022630"/>
    </source>
</evidence>
<dbReference type="InterPro" id="IPR036188">
    <property type="entry name" value="FAD/NAD-bd_sf"/>
</dbReference>
<dbReference type="InterPro" id="IPR050097">
    <property type="entry name" value="Ferredoxin-NADP_redctase_2"/>
</dbReference>
<dbReference type="EMBL" id="CABN01000048">
    <property type="protein sequence ID" value="CBH99757.1"/>
    <property type="molecule type" value="Genomic_DNA"/>
</dbReference>
<dbReference type="PRINTS" id="PR00469">
    <property type="entry name" value="PNDRDTASEII"/>
</dbReference>